<comment type="caution">
    <text evidence="4">The sequence shown here is derived from an EMBL/GenBank/DDBJ whole genome shotgun (WGS) entry which is preliminary data.</text>
</comment>
<dbReference type="Proteomes" id="UP000646523">
    <property type="component" value="Unassembled WGS sequence"/>
</dbReference>
<evidence type="ECO:0000256" key="3">
    <source>
        <dbReference type="SAM" id="SignalP"/>
    </source>
</evidence>
<feature type="chain" id="PRO_5038438673" evidence="3">
    <location>
        <begin position="22"/>
        <end position="211"/>
    </location>
</feature>
<organism evidence="4 5">
    <name type="scientific">Nonomuraea cavernae</name>
    <dbReference type="NCBI Taxonomy" id="2045107"/>
    <lineage>
        <taxon>Bacteria</taxon>
        <taxon>Bacillati</taxon>
        <taxon>Actinomycetota</taxon>
        <taxon>Actinomycetes</taxon>
        <taxon>Streptosporangiales</taxon>
        <taxon>Streptosporangiaceae</taxon>
        <taxon>Nonomuraea</taxon>
    </lineage>
</organism>
<dbReference type="PANTHER" id="PTHR47637:SF1">
    <property type="entry name" value="CHAPERONE SURA"/>
    <property type="match status" value="1"/>
</dbReference>
<reference evidence="4" key="1">
    <citation type="journal article" date="2014" name="Int. J. Syst. Evol. Microbiol.">
        <title>Complete genome sequence of Corynebacterium casei LMG S-19264T (=DSM 44701T), isolated from a smear-ripened cheese.</title>
        <authorList>
            <consortium name="US DOE Joint Genome Institute (JGI-PGF)"/>
            <person name="Walter F."/>
            <person name="Albersmeier A."/>
            <person name="Kalinowski J."/>
            <person name="Ruckert C."/>
        </authorList>
    </citation>
    <scope>NUCLEOTIDE SEQUENCE</scope>
    <source>
        <strain evidence="4">CGMCC 4.7368</strain>
    </source>
</reference>
<reference evidence="4" key="2">
    <citation type="submission" date="2020-09" db="EMBL/GenBank/DDBJ databases">
        <authorList>
            <person name="Sun Q."/>
            <person name="Zhou Y."/>
        </authorList>
    </citation>
    <scope>NUCLEOTIDE SEQUENCE</scope>
    <source>
        <strain evidence="4">CGMCC 4.7368</strain>
    </source>
</reference>
<feature type="signal peptide" evidence="3">
    <location>
        <begin position="1"/>
        <end position="21"/>
    </location>
</feature>
<evidence type="ECO:0000256" key="1">
    <source>
        <dbReference type="ARBA" id="ARBA00022729"/>
    </source>
</evidence>
<dbReference type="PROSITE" id="PS51257">
    <property type="entry name" value="PROKAR_LIPOPROTEIN"/>
    <property type="match status" value="1"/>
</dbReference>
<feature type="compositionally biased region" description="Low complexity" evidence="2">
    <location>
        <begin position="199"/>
        <end position="211"/>
    </location>
</feature>
<dbReference type="Pfam" id="PF13624">
    <property type="entry name" value="SurA_N_3"/>
    <property type="match status" value="1"/>
</dbReference>
<evidence type="ECO:0000256" key="2">
    <source>
        <dbReference type="SAM" id="MobiDB-lite"/>
    </source>
</evidence>
<dbReference type="Gene3D" id="1.10.4030.10">
    <property type="entry name" value="Porin chaperone SurA, peptide-binding domain"/>
    <property type="match status" value="1"/>
</dbReference>
<gene>
    <name evidence="4" type="ORF">GCM10012289_23880</name>
</gene>
<dbReference type="AlphaFoldDB" id="A0A917YVJ0"/>
<evidence type="ECO:0000313" key="4">
    <source>
        <dbReference type="EMBL" id="GGO67443.1"/>
    </source>
</evidence>
<dbReference type="InterPro" id="IPR027304">
    <property type="entry name" value="Trigger_fact/SurA_dom_sf"/>
</dbReference>
<proteinExistence type="predicted"/>
<keyword evidence="5" id="KW-1185">Reference proteome</keyword>
<dbReference type="SUPFAM" id="SSF109998">
    <property type="entry name" value="Triger factor/SurA peptide-binding domain-like"/>
    <property type="match status" value="1"/>
</dbReference>
<keyword evidence="1 3" id="KW-0732">Signal</keyword>
<protein>
    <submittedName>
        <fullName evidence="4">Lipoprotein</fullName>
    </submittedName>
</protein>
<feature type="region of interest" description="Disordered" evidence="2">
    <location>
        <begin position="179"/>
        <end position="211"/>
    </location>
</feature>
<evidence type="ECO:0000313" key="5">
    <source>
        <dbReference type="Proteomes" id="UP000646523"/>
    </source>
</evidence>
<keyword evidence="4" id="KW-0449">Lipoprotein</keyword>
<accession>A0A917YVJ0</accession>
<dbReference type="InterPro" id="IPR050280">
    <property type="entry name" value="OMP_Chaperone_SurA"/>
</dbReference>
<dbReference type="EMBL" id="BMNH01000005">
    <property type="protein sequence ID" value="GGO67443.1"/>
    <property type="molecule type" value="Genomic_DNA"/>
</dbReference>
<sequence>MKSIRVAVAAAALAVVMTACSSPMEAGSAAVVGNERISASDLTRNVQEYEAALRKAGVQPDQMGLPGSVPEVVLYQLANVKQAEQLVRKAGVRVSEGEVDQAIDAAQQQGATLDQNMLSRGMAPSLGRDYMRISVGIQKLLQQYGGGTDEAAQQRGNERLQKEAATISISFNPRYGKINQQRTEENQALFVDAGRFGKAAEPAQPQQQPQG</sequence>
<name>A0A917YVJ0_9ACTN</name>
<dbReference type="RefSeq" id="WP_189124103.1">
    <property type="nucleotide sequence ID" value="NZ_BMNH01000005.1"/>
</dbReference>
<dbReference type="PANTHER" id="PTHR47637">
    <property type="entry name" value="CHAPERONE SURA"/>
    <property type="match status" value="1"/>
</dbReference>